<proteinExistence type="predicted"/>
<organism evidence="1">
    <name type="scientific">Anopheles atroparvus</name>
    <name type="common">European mosquito</name>
    <dbReference type="NCBI Taxonomy" id="41427"/>
    <lineage>
        <taxon>Eukaryota</taxon>
        <taxon>Metazoa</taxon>
        <taxon>Ecdysozoa</taxon>
        <taxon>Arthropoda</taxon>
        <taxon>Hexapoda</taxon>
        <taxon>Insecta</taxon>
        <taxon>Pterygota</taxon>
        <taxon>Neoptera</taxon>
        <taxon>Endopterygota</taxon>
        <taxon>Diptera</taxon>
        <taxon>Nematocera</taxon>
        <taxon>Culicoidea</taxon>
        <taxon>Culicidae</taxon>
        <taxon>Anophelinae</taxon>
        <taxon>Anopheles</taxon>
    </lineage>
</organism>
<dbReference type="VEuPathDB" id="VectorBase:AATE011808"/>
<name>A0A182J5M0_ANOAO</name>
<evidence type="ECO:0000313" key="1">
    <source>
        <dbReference type="EnsemblMetazoa" id="AATE011808-PA.1"/>
    </source>
</evidence>
<accession>A0A182J5M0</accession>
<dbReference type="AlphaFoldDB" id="A0A182J5M0"/>
<reference evidence="1" key="1">
    <citation type="submission" date="2022-08" db="UniProtKB">
        <authorList>
            <consortium name="EnsemblMetazoa"/>
        </authorList>
    </citation>
    <scope>IDENTIFICATION</scope>
    <source>
        <strain evidence="1">EBRO</strain>
    </source>
</reference>
<protein>
    <submittedName>
        <fullName evidence="1">Uncharacterized protein</fullName>
    </submittedName>
</protein>
<dbReference type="EnsemblMetazoa" id="AATE011808-RA">
    <property type="protein sequence ID" value="AATE011808-PA.1"/>
    <property type="gene ID" value="AATE011808"/>
</dbReference>
<sequence length="216" mass="24153">MQGNHFQREEGKNLSNDWLEKTHMLSAPHGQPVQAKVPNHVRYGRERAAELSEDELAGIGVPLYPHVHKTFGAPETRGNAIEGPESELCELSDDEWRESELEVLRLPSLVLDLSDSMLPPLLDVAMLSVEEKFRPRCWWLPAGTAAAGLVEGVLLVADLVRFESSRLLRPWLAETILLALLLLLLVSCKSTLWFVMRSTSSRSSSERVIFESKAVS</sequence>